<proteinExistence type="predicted"/>
<protein>
    <submittedName>
        <fullName evidence="1">Uncharacterized protein</fullName>
    </submittedName>
</protein>
<dbReference type="OrthoDB" id="761538at2759"/>
<dbReference type="InParanoid" id="E3L3R7"/>
<reference key="1">
    <citation type="submission" date="2007-01" db="EMBL/GenBank/DDBJ databases">
        <title>The Genome Sequence of Puccinia graminis f. sp. tritici Strain CRL 75-36-700-3.</title>
        <authorList>
            <consortium name="The Broad Institute Genome Sequencing Platform"/>
            <person name="Birren B."/>
            <person name="Lander E."/>
            <person name="Galagan J."/>
            <person name="Nusbaum C."/>
            <person name="Devon K."/>
            <person name="Cuomo C."/>
            <person name="Jaffe D."/>
            <person name="Butler J."/>
            <person name="Alvarez P."/>
            <person name="Gnerre S."/>
            <person name="Grabherr M."/>
            <person name="Mauceli E."/>
            <person name="Brockman W."/>
            <person name="Young S."/>
            <person name="LaButti K."/>
            <person name="Sykes S."/>
            <person name="DeCaprio D."/>
            <person name="Crawford M."/>
            <person name="Koehrsen M."/>
            <person name="Engels R."/>
            <person name="Montgomery P."/>
            <person name="Pearson M."/>
            <person name="Howarth C."/>
            <person name="Larson L."/>
            <person name="White J."/>
            <person name="Zeng Q."/>
            <person name="Kodira C."/>
            <person name="Yandava C."/>
            <person name="Alvarado L."/>
            <person name="O'Leary S."/>
            <person name="Szabo L."/>
            <person name="Dean R."/>
            <person name="Schein J."/>
        </authorList>
    </citation>
    <scope>NUCLEOTIDE SEQUENCE</scope>
    <source>
        <strain>CRL 75-36-700-3</strain>
    </source>
</reference>
<accession>E3L3R7</accession>
<gene>
    <name evidence="1" type="ORF">PGTG_16383</name>
</gene>
<dbReference type="Gene3D" id="2.40.290.10">
    <property type="match status" value="1"/>
</dbReference>
<dbReference type="VEuPathDB" id="FungiDB:PGTG_16383"/>
<dbReference type="HOGENOM" id="CLU_2470182_0_0_1"/>
<dbReference type="STRING" id="418459.E3L3R7"/>
<dbReference type="AlphaFoldDB" id="E3L3R7"/>
<reference evidence="2" key="2">
    <citation type="journal article" date="2011" name="Proc. Natl. Acad. Sci. U.S.A.">
        <title>Obligate biotrophy features unraveled by the genomic analysis of rust fungi.</title>
        <authorList>
            <person name="Duplessis S."/>
            <person name="Cuomo C.A."/>
            <person name="Lin Y.-C."/>
            <person name="Aerts A."/>
            <person name="Tisserant E."/>
            <person name="Veneault-Fourrey C."/>
            <person name="Joly D.L."/>
            <person name="Hacquard S."/>
            <person name="Amselem J."/>
            <person name="Cantarel B.L."/>
            <person name="Chiu R."/>
            <person name="Coutinho P.M."/>
            <person name="Feau N."/>
            <person name="Field M."/>
            <person name="Frey P."/>
            <person name="Gelhaye E."/>
            <person name="Goldberg J."/>
            <person name="Grabherr M.G."/>
            <person name="Kodira C.D."/>
            <person name="Kohler A."/>
            <person name="Kuees U."/>
            <person name="Lindquist E.A."/>
            <person name="Lucas S.M."/>
            <person name="Mago R."/>
            <person name="Mauceli E."/>
            <person name="Morin E."/>
            <person name="Murat C."/>
            <person name="Pangilinan J.L."/>
            <person name="Park R."/>
            <person name="Pearson M."/>
            <person name="Quesneville H."/>
            <person name="Rouhier N."/>
            <person name="Sakthikumar S."/>
            <person name="Salamov A.A."/>
            <person name="Schmutz J."/>
            <person name="Selles B."/>
            <person name="Shapiro H."/>
            <person name="Tanguay P."/>
            <person name="Tuskan G.A."/>
            <person name="Henrissat B."/>
            <person name="Van de Peer Y."/>
            <person name="Rouze P."/>
            <person name="Ellis J.G."/>
            <person name="Dodds P.N."/>
            <person name="Schein J.E."/>
            <person name="Zhong S."/>
            <person name="Hamelin R.C."/>
            <person name="Grigoriev I.V."/>
            <person name="Szabo L.J."/>
            <person name="Martin F."/>
        </authorList>
    </citation>
    <scope>NUCLEOTIDE SEQUENCE [LARGE SCALE GENOMIC DNA]</scope>
    <source>
        <strain evidence="2">CRL 75-36-700-3 / race SCCL</strain>
    </source>
</reference>
<sequence>MDLNAWSEKLLKDVSTRDNAKRSAFKIPFKIGEGMEIGINGFVLIVEQKRKAPILVDPHTSSNEQVKVVTEYLDAVKIFQNCTCLFDI</sequence>
<dbReference type="InterPro" id="IPR016194">
    <property type="entry name" value="SPOC-like_C_dom_sf"/>
</dbReference>
<dbReference type="GeneID" id="10528854"/>
<dbReference type="KEGG" id="pgr:PGTG_16383"/>
<evidence type="ECO:0000313" key="1">
    <source>
        <dbReference type="EMBL" id="EFP91192.2"/>
    </source>
</evidence>
<dbReference type="Gene3D" id="4.10.970.10">
    <property type="entry name" value="Ku70, bridge and pillars"/>
    <property type="match status" value="1"/>
</dbReference>
<dbReference type="InterPro" id="IPR027388">
    <property type="entry name" value="Ku70_bridge/pillars_dom_sf"/>
</dbReference>
<keyword evidence="2" id="KW-1185">Reference proteome</keyword>
<dbReference type="RefSeq" id="XP_003335611.2">
    <property type="nucleotide sequence ID" value="XM_003335563.2"/>
</dbReference>
<organism evidence="1 2">
    <name type="scientific">Puccinia graminis f. sp. tritici (strain CRL 75-36-700-3 / race SCCL)</name>
    <name type="common">Black stem rust fungus</name>
    <dbReference type="NCBI Taxonomy" id="418459"/>
    <lineage>
        <taxon>Eukaryota</taxon>
        <taxon>Fungi</taxon>
        <taxon>Dikarya</taxon>
        <taxon>Basidiomycota</taxon>
        <taxon>Pucciniomycotina</taxon>
        <taxon>Pucciniomycetes</taxon>
        <taxon>Pucciniales</taxon>
        <taxon>Pucciniaceae</taxon>
        <taxon>Puccinia</taxon>
    </lineage>
</organism>
<dbReference type="EMBL" id="DS178343">
    <property type="protein sequence ID" value="EFP91192.2"/>
    <property type="molecule type" value="Genomic_DNA"/>
</dbReference>
<dbReference type="Proteomes" id="UP000008783">
    <property type="component" value="Unassembled WGS sequence"/>
</dbReference>
<name>E3L3R7_PUCGT</name>
<evidence type="ECO:0000313" key="2">
    <source>
        <dbReference type="Proteomes" id="UP000008783"/>
    </source>
</evidence>